<keyword evidence="9 13" id="KW-0342">GTP-binding</keyword>
<feature type="binding site" evidence="14">
    <location>
        <position position="48"/>
    </location>
    <ligand>
        <name>Mg(2+)</name>
        <dbReference type="ChEBI" id="CHEBI:18420"/>
    </ligand>
</feature>
<dbReference type="SMART" id="SM00175">
    <property type="entry name" value="RAB"/>
    <property type="match status" value="1"/>
</dbReference>
<feature type="binding site" evidence="13">
    <location>
        <begin position="126"/>
        <end position="129"/>
    </location>
    <ligand>
        <name>GTP</name>
        <dbReference type="ChEBI" id="CHEBI:37565"/>
    </ligand>
</feature>
<dbReference type="GO" id="GO:0016192">
    <property type="term" value="P:vesicle-mediated transport"/>
    <property type="evidence" value="ECO:0007669"/>
    <property type="project" value="UniProtKB-KW"/>
</dbReference>
<dbReference type="AlphaFoldDB" id="A0A2T9XZM2"/>
<proteinExistence type="inferred from homology"/>
<dbReference type="Gene3D" id="3.40.50.300">
    <property type="entry name" value="P-loop containing nucleotide triphosphate hydrolases"/>
    <property type="match status" value="1"/>
</dbReference>
<keyword evidence="3" id="KW-0813">Transport</keyword>
<comment type="function">
    <text evidence="11">GTP-binding protein involved in protein trafficking; may modulate vesicle budding and uncoating within the Golgi apparatus.</text>
</comment>
<keyword evidence="4" id="KW-0519">Myristate</keyword>
<feature type="binding site" evidence="13">
    <location>
        <begin position="24"/>
        <end position="31"/>
    </location>
    <ligand>
        <name>GTP</name>
        <dbReference type="ChEBI" id="CHEBI:37565"/>
    </ligand>
</feature>
<keyword evidence="7" id="KW-0653">Protein transport</keyword>
<dbReference type="PRINTS" id="PR00328">
    <property type="entry name" value="SAR1GTPBP"/>
</dbReference>
<keyword evidence="5 13" id="KW-0547">Nucleotide-binding</keyword>
<name>A0A2T9XZM2_9FUNG</name>
<protein>
    <recommendedName>
        <fullName evidence="12">ADP-ribosylation factor</fullName>
    </recommendedName>
</protein>
<evidence type="ECO:0000256" key="11">
    <source>
        <dbReference type="ARBA" id="ARBA00053326"/>
    </source>
</evidence>
<dbReference type="SUPFAM" id="SSF52540">
    <property type="entry name" value="P-loop containing nucleoside triphosphate hydrolases"/>
    <property type="match status" value="1"/>
</dbReference>
<dbReference type="SMART" id="SM00177">
    <property type="entry name" value="ARF"/>
    <property type="match status" value="1"/>
</dbReference>
<dbReference type="Pfam" id="PF00025">
    <property type="entry name" value="Arf"/>
    <property type="match status" value="1"/>
</dbReference>
<evidence type="ECO:0000256" key="14">
    <source>
        <dbReference type="PIRSR" id="PIRSR606689-2"/>
    </source>
</evidence>
<evidence type="ECO:0000256" key="12">
    <source>
        <dbReference type="ARBA" id="ARBA00070396"/>
    </source>
</evidence>
<dbReference type="InterPro" id="IPR006689">
    <property type="entry name" value="Small_GTPase_ARF/SAR"/>
</dbReference>
<reference evidence="16 17" key="1">
    <citation type="journal article" date="2018" name="MBio">
        <title>Comparative Genomics Reveals the Core Gene Toolbox for the Fungus-Insect Symbiosis.</title>
        <authorList>
            <person name="Wang Y."/>
            <person name="Stata M."/>
            <person name="Wang W."/>
            <person name="Stajich J.E."/>
            <person name="White M.M."/>
            <person name="Moncalvo J.M."/>
        </authorList>
    </citation>
    <scope>NUCLEOTIDE SEQUENCE [LARGE SCALE GENOMIC DNA]</scope>
    <source>
        <strain evidence="16 17">AUS-77-4</strain>
    </source>
</reference>
<dbReference type="GO" id="GO:0046872">
    <property type="term" value="F:metal ion binding"/>
    <property type="evidence" value="ECO:0007669"/>
    <property type="project" value="UniProtKB-KW"/>
</dbReference>
<keyword evidence="8" id="KW-0333">Golgi apparatus</keyword>
<dbReference type="EMBL" id="MBFT01001069">
    <property type="protein sequence ID" value="PVU85556.1"/>
    <property type="molecule type" value="Genomic_DNA"/>
</dbReference>
<dbReference type="PANTHER" id="PTHR11711">
    <property type="entry name" value="ADP RIBOSYLATION FACTOR-RELATED"/>
    <property type="match status" value="1"/>
</dbReference>
<evidence type="ECO:0000256" key="13">
    <source>
        <dbReference type="PIRSR" id="PIRSR606689-1"/>
    </source>
</evidence>
<evidence type="ECO:0000313" key="16">
    <source>
        <dbReference type="EMBL" id="PVU85556.1"/>
    </source>
</evidence>
<dbReference type="GO" id="GO:0005794">
    <property type="term" value="C:Golgi apparatus"/>
    <property type="evidence" value="ECO:0007669"/>
    <property type="project" value="UniProtKB-SubCell"/>
</dbReference>
<dbReference type="CDD" id="cd00878">
    <property type="entry name" value="Arf_Arl"/>
    <property type="match status" value="1"/>
</dbReference>
<comment type="subcellular location">
    <subcellularLocation>
        <location evidence="1">Golgi apparatus</location>
    </subcellularLocation>
</comment>
<comment type="similarity">
    <text evidence="2 15">Belongs to the small GTPase superfamily. Arf family.</text>
</comment>
<dbReference type="NCBIfam" id="TIGR00231">
    <property type="entry name" value="small_GTP"/>
    <property type="match status" value="1"/>
</dbReference>
<evidence type="ECO:0000256" key="9">
    <source>
        <dbReference type="ARBA" id="ARBA00023134"/>
    </source>
</evidence>
<evidence type="ECO:0000256" key="7">
    <source>
        <dbReference type="ARBA" id="ARBA00022927"/>
    </source>
</evidence>
<keyword evidence="17" id="KW-1185">Reference proteome</keyword>
<dbReference type="InterPro" id="IPR024156">
    <property type="entry name" value="Small_GTPase_ARF"/>
</dbReference>
<evidence type="ECO:0000256" key="4">
    <source>
        <dbReference type="ARBA" id="ARBA00022707"/>
    </source>
</evidence>
<dbReference type="SMART" id="SM00178">
    <property type="entry name" value="SAR"/>
    <property type="match status" value="1"/>
</dbReference>
<dbReference type="OrthoDB" id="2011769at2759"/>
<dbReference type="PROSITE" id="PS51417">
    <property type="entry name" value="ARF"/>
    <property type="match status" value="1"/>
</dbReference>
<evidence type="ECO:0000256" key="3">
    <source>
        <dbReference type="ARBA" id="ARBA00022448"/>
    </source>
</evidence>
<dbReference type="Proteomes" id="UP000245699">
    <property type="component" value="Unassembled WGS sequence"/>
</dbReference>
<evidence type="ECO:0000256" key="6">
    <source>
        <dbReference type="ARBA" id="ARBA00022892"/>
    </source>
</evidence>
<evidence type="ECO:0000256" key="5">
    <source>
        <dbReference type="ARBA" id="ARBA00022741"/>
    </source>
</evidence>
<evidence type="ECO:0000313" key="17">
    <source>
        <dbReference type="Proteomes" id="UP000245699"/>
    </source>
</evidence>
<evidence type="ECO:0000256" key="8">
    <source>
        <dbReference type="ARBA" id="ARBA00023034"/>
    </source>
</evidence>
<evidence type="ECO:0000256" key="10">
    <source>
        <dbReference type="ARBA" id="ARBA00023288"/>
    </source>
</evidence>
<accession>A0A2T9XZM2</accession>
<dbReference type="FunFam" id="3.40.50.300:FF:003500">
    <property type="entry name" value="ADP-ribosylation factor 1"/>
    <property type="match status" value="1"/>
</dbReference>
<feature type="binding site" evidence="13">
    <location>
        <position position="70"/>
    </location>
    <ligand>
        <name>GTP</name>
        <dbReference type="ChEBI" id="CHEBI:37565"/>
    </ligand>
</feature>
<evidence type="ECO:0000256" key="1">
    <source>
        <dbReference type="ARBA" id="ARBA00004555"/>
    </source>
</evidence>
<keyword evidence="10" id="KW-0449">Lipoprotein</keyword>
<dbReference type="InterPro" id="IPR027417">
    <property type="entry name" value="P-loop_NTPase"/>
</dbReference>
<evidence type="ECO:0000256" key="15">
    <source>
        <dbReference type="RuleBase" id="RU003925"/>
    </source>
</evidence>
<gene>
    <name evidence="16" type="ORF">BB559_006936</name>
</gene>
<dbReference type="GO" id="GO:0003924">
    <property type="term" value="F:GTPase activity"/>
    <property type="evidence" value="ECO:0007669"/>
    <property type="project" value="InterPro"/>
</dbReference>
<dbReference type="InterPro" id="IPR005225">
    <property type="entry name" value="Small_GTP-bd"/>
</dbReference>
<keyword evidence="14" id="KW-0460">Magnesium</keyword>
<keyword evidence="14" id="KW-0479">Metal-binding</keyword>
<dbReference type="STRING" id="61424.A0A2T9XZM2"/>
<sequence>MGLTSSTLLSGLFGKREMSIVMVGLDAAGKTTILYKLLNNVIADTYPTIGMNIETVEHKSVRFTIWDFGGTESVRLLWLRYYYHAQGIIFCIDSSDRDRIKEARDEFQNLLEDEQLKNSLIVIFANKQDLPNAMTTAEITEKLELHSISQHKWHIQPTCAISGDGLYEGLDWFANSTKFWFSDFKKNYRNFGFISNFVGETINTANELIHRDTQAKTEFVEAEKGIGIETDQE</sequence>
<dbReference type="GO" id="GO:0015031">
    <property type="term" value="P:protein transport"/>
    <property type="evidence" value="ECO:0007669"/>
    <property type="project" value="UniProtKB-KW"/>
</dbReference>
<keyword evidence="6" id="KW-0931">ER-Golgi transport</keyword>
<organism evidence="16 17">
    <name type="scientific">Furculomyces boomerangus</name>
    <dbReference type="NCBI Taxonomy" id="61424"/>
    <lineage>
        <taxon>Eukaryota</taxon>
        <taxon>Fungi</taxon>
        <taxon>Fungi incertae sedis</taxon>
        <taxon>Zoopagomycota</taxon>
        <taxon>Kickxellomycotina</taxon>
        <taxon>Harpellomycetes</taxon>
        <taxon>Harpellales</taxon>
        <taxon>Harpellaceae</taxon>
        <taxon>Furculomyces</taxon>
    </lineage>
</organism>
<dbReference type="GO" id="GO:0005525">
    <property type="term" value="F:GTP binding"/>
    <property type="evidence" value="ECO:0007669"/>
    <property type="project" value="UniProtKB-KW"/>
</dbReference>
<feature type="binding site" evidence="14">
    <location>
        <position position="31"/>
    </location>
    <ligand>
        <name>Mg(2+)</name>
        <dbReference type="ChEBI" id="CHEBI:18420"/>
    </ligand>
</feature>
<evidence type="ECO:0000256" key="2">
    <source>
        <dbReference type="ARBA" id="ARBA00010290"/>
    </source>
</evidence>
<comment type="caution">
    <text evidence="16">The sequence shown here is derived from an EMBL/GenBank/DDBJ whole genome shotgun (WGS) entry which is preliminary data.</text>
</comment>